<organism evidence="2 3">
    <name type="scientific">Brucella lupini</name>
    <dbReference type="NCBI Taxonomy" id="255457"/>
    <lineage>
        <taxon>Bacteria</taxon>
        <taxon>Pseudomonadati</taxon>
        <taxon>Pseudomonadota</taxon>
        <taxon>Alphaproteobacteria</taxon>
        <taxon>Hyphomicrobiales</taxon>
        <taxon>Brucellaceae</taxon>
        <taxon>Brucella/Ochrobactrum group</taxon>
        <taxon>Brucella</taxon>
    </lineage>
</organism>
<dbReference type="EMBL" id="WBWF01000027">
    <property type="protein sequence ID" value="KAB2701340.1"/>
    <property type="molecule type" value="Genomic_DNA"/>
</dbReference>
<name>A0A256GGH2_9HYPH</name>
<dbReference type="Proteomes" id="UP000216363">
    <property type="component" value="Unassembled WGS sequence"/>
</dbReference>
<dbReference type="GO" id="GO:0003677">
    <property type="term" value="F:DNA binding"/>
    <property type="evidence" value="ECO:0007669"/>
    <property type="project" value="UniProtKB-KW"/>
</dbReference>
<evidence type="ECO:0000313" key="3">
    <source>
        <dbReference type="Proteomes" id="UP000216363"/>
    </source>
</evidence>
<evidence type="ECO:0000313" key="1">
    <source>
        <dbReference type="EMBL" id="KAB2701340.1"/>
    </source>
</evidence>
<evidence type="ECO:0000313" key="4">
    <source>
        <dbReference type="Proteomes" id="UP000435957"/>
    </source>
</evidence>
<evidence type="ECO:0000313" key="2">
    <source>
        <dbReference type="EMBL" id="OYR26254.1"/>
    </source>
</evidence>
<dbReference type="Proteomes" id="UP000435957">
    <property type="component" value="Unassembled WGS sequence"/>
</dbReference>
<keyword evidence="4" id="KW-1185">Reference proteome</keyword>
<reference evidence="1 4" key="2">
    <citation type="submission" date="2019-09" db="EMBL/GenBank/DDBJ databases">
        <title>Taxonomic organization of the family Brucellaceae based on a phylogenomic approach.</title>
        <authorList>
            <person name="Leclercq S."/>
            <person name="Cloeckaert A."/>
            <person name="Zygmunt M.S."/>
        </authorList>
    </citation>
    <scope>NUCLEOTIDE SEQUENCE [LARGE SCALE GENOMIC DNA]</scope>
    <source>
        <strain evidence="1 4">LUP23</strain>
    </source>
</reference>
<protein>
    <submittedName>
        <fullName evidence="2">Putative myb DNA-binding protein</fullName>
    </submittedName>
</protein>
<sequence length="160" mass="18070">MTVFTEQLEARIVEMVKKGVNQIIIRHELQIGSRRLQEVIKKHGLNSGRGSKSWSDEELAIIEQMHFKDGKSPTEIHRSGALPGRSRASISTRCYSMTNSRCSGETSSVIPKGQIAARLAEIPEDRRSKTGRIFGDPIFERSSLFEKLKEQHTIPIRRVA</sequence>
<keyword evidence="2" id="KW-0238">DNA-binding</keyword>
<reference evidence="2 3" key="1">
    <citation type="submission" date="2017-07" db="EMBL/GenBank/DDBJ databases">
        <title>Draft genome of Ochrobactrum lupini type strain LUP21.</title>
        <authorList>
            <person name="Krzyzanowska D.M."/>
            <person name="Jafra S."/>
        </authorList>
    </citation>
    <scope>NUCLEOTIDE SEQUENCE [LARGE SCALE GENOMIC DNA]</scope>
    <source>
        <strain evidence="2 3">LUP21</strain>
    </source>
</reference>
<comment type="caution">
    <text evidence="2">The sequence shown here is derived from an EMBL/GenBank/DDBJ whole genome shotgun (WGS) entry which is preliminary data.</text>
</comment>
<dbReference type="AlphaFoldDB" id="A0A256GGH2"/>
<dbReference type="RefSeq" id="WP_094515144.1">
    <property type="nucleotide sequence ID" value="NZ_JBHEEP010000030.1"/>
</dbReference>
<gene>
    <name evidence="2" type="ORF">CES86_3722</name>
    <name evidence="1" type="ORF">F9L03_24155</name>
</gene>
<accession>A0A256GGH2</accession>
<proteinExistence type="predicted"/>
<dbReference type="EMBL" id="NNRN01000055">
    <property type="protein sequence ID" value="OYR26254.1"/>
    <property type="molecule type" value="Genomic_DNA"/>
</dbReference>